<dbReference type="AlphaFoldDB" id="A0A1Y2FGU4"/>
<evidence type="ECO:0000313" key="2">
    <source>
        <dbReference type="Proteomes" id="UP000193685"/>
    </source>
</evidence>
<dbReference type="Proteomes" id="UP000193685">
    <property type="component" value="Unassembled WGS sequence"/>
</dbReference>
<protein>
    <recommendedName>
        <fullName evidence="3">Alpha/Beta hydrolase protein</fullName>
    </recommendedName>
</protein>
<name>A0A1Y2FGU4_PROLT</name>
<dbReference type="GeneID" id="63787101"/>
<dbReference type="OrthoDB" id="5311491at2759"/>
<dbReference type="InterPro" id="IPR029058">
    <property type="entry name" value="AB_hydrolase_fold"/>
</dbReference>
<proteinExistence type="predicted"/>
<evidence type="ECO:0008006" key="3">
    <source>
        <dbReference type="Google" id="ProtNLM"/>
    </source>
</evidence>
<comment type="caution">
    <text evidence="1">The sequence shown here is derived from an EMBL/GenBank/DDBJ whole genome shotgun (WGS) entry which is preliminary data.</text>
</comment>
<reference evidence="1 2" key="1">
    <citation type="submission" date="2016-07" db="EMBL/GenBank/DDBJ databases">
        <title>Pervasive Adenine N6-methylation of Active Genes in Fungi.</title>
        <authorList>
            <consortium name="DOE Joint Genome Institute"/>
            <person name="Mondo S.J."/>
            <person name="Dannebaum R.O."/>
            <person name="Kuo R.C."/>
            <person name="Labutti K."/>
            <person name="Haridas S."/>
            <person name="Kuo A."/>
            <person name="Salamov A."/>
            <person name="Ahrendt S.R."/>
            <person name="Lipzen A."/>
            <person name="Sullivan W."/>
            <person name="Andreopoulos W.B."/>
            <person name="Clum A."/>
            <person name="Lindquist E."/>
            <person name="Daum C."/>
            <person name="Ramamoorthy G.K."/>
            <person name="Gryganskyi A."/>
            <person name="Culley D."/>
            <person name="Magnuson J.K."/>
            <person name="James T.Y."/>
            <person name="O'Malley M.A."/>
            <person name="Stajich J.E."/>
            <person name="Spatafora J.W."/>
            <person name="Visel A."/>
            <person name="Grigoriev I.V."/>
        </authorList>
    </citation>
    <scope>NUCLEOTIDE SEQUENCE [LARGE SCALE GENOMIC DNA]</scope>
    <source>
        <strain evidence="1 2">12-1054</strain>
    </source>
</reference>
<dbReference type="Gene3D" id="3.40.50.1820">
    <property type="entry name" value="alpha/beta hydrolase"/>
    <property type="match status" value="1"/>
</dbReference>
<evidence type="ECO:0000313" key="1">
    <source>
        <dbReference type="EMBL" id="ORY83152.1"/>
    </source>
</evidence>
<sequence>MPFAKLSNGTELEYFDSLSTFSTDVASIKTTLIMTHGVGSNVELMTTPLFKQQLLEAYNLRIIAYNRRGFGQSTPLTKDEVECKADRTAMCLDYTTDLALFLHYCKTQLKPTGHCIFLGWSKASELVLALANPTFLPVDLRKDALAAVDDLIVFEPTSVIFGKAIRPTPELKALGNLSDPNVFKRWTTGHYRHPDGPGGKFASTPTSLTIDDTAADALYRRTLKLENIQHGSTWCARNNKEMHAFTTAAIQAPDVRLRLLYAAETAGWFVAAANEAKRLGVDVQCGSKTGNHFFFLEKPEAFLMAVCNPPIQSKL</sequence>
<keyword evidence="2" id="KW-1185">Reference proteome</keyword>
<organism evidence="1 2">
    <name type="scientific">Protomyces lactucae-debilis</name>
    <dbReference type="NCBI Taxonomy" id="2754530"/>
    <lineage>
        <taxon>Eukaryota</taxon>
        <taxon>Fungi</taxon>
        <taxon>Dikarya</taxon>
        <taxon>Ascomycota</taxon>
        <taxon>Taphrinomycotina</taxon>
        <taxon>Taphrinomycetes</taxon>
        <taxon>Taphrinales</taxon>
        <taxon>Protomycetaceae</taxon>
        <taxon>Protomyces</taxon>
    </lineage>
</organism>
<accession>A0A1Y2FGU4</accession>
<dbReference type="EMBL" id="MCFI01000008">
    <property type="protein sequence ID" value="ORY83152.1"/>
    <property type="molecule type" value="Genomic_DNA"/>
</dbReference>
<dbReference type="RefSeq" id="XP_040725733.1">
    <property type="nucleotide sequence ID" value="XM_040870502.1"/>
</dbReference>
<dbReference type="SUPFAM" id="SSF53474">
    <property type="entry name" value="alpha/beta-Hydrolases"/>
    <property type="match status" value="1"/>
</dbReference>
<gene>
    <name evidence="1" type="ORF">BCR37DRAFT_387018</name>
</gene>